<name>A0A1M6YB81_9BACT</name>
<organism evidence="2 3">
    <name type="scientific">Chitinophaga jiangningensis</name>
    <dbReference type="NCBI Taxonomy" id="1419482"/>
    <lineage>
        <taxon>Bacteria</taxon>
        <taxon>Pseudomonadati</taxon>
        <taxon>Bacteroidota</taxon>
        <taxon>Chitinophagia</taxon>
        <taxon>Chitinophagales</taxon>
        <taxon>Chitinophagaceae</taxon>
        <taxon>Chitinophaga</taxon>
    </lineage>
</organism>
<protein>
    <recommendedName>
        <fullName evidence="4">Lipoprotein</fullName>
    </recommendedName>
</protein>
<reference evidence="2 3" key="1">
    <citation type="submission" date="2016-11" db="EMBL/GenBank/DDBJ databases">
        <authorList>
            <person name="Jaros S."/>
            <person name="Januszkiewicz K."/>
            <person name="Wedrychowicz H."/>
        </authorList>
    </citation>
    <scope>NUCLEOTIDE SEQUENCE [LARGE SCALE GENOMIC DNA]</scope>
    <source>
        <strain evidence="2 3">DSM 27406</strain>
    </source>
</reference>
<gene>
    <name evidence="2" type="ORF">SAMN05444266_102225</name>
</gene>
<evidence type="ECO:0000313" key="3">
    <source>
        <dbReference type="Proteomes" id="UP000184420"/>
    </source>
</evidence>
<evidence type="ECO:0000313" key="2">
    <source>
        <dbReference type="EMBL" id="SHL15189.1"/>
    </source>
</evidence>
<feature type="transmembrane region" description="Helical" evidence="1">
    <location>
        <begin position="138"/>
        <end position="156"/>
    </location>
</feature>
<evidence type="ECO:0000256" key="1">
    <source>
        <dbReference type="SAM" id="Phobius"/>
    </source>
</evidence>
<dbReference type="AlphaFoldDB" id="A0A1M6YB81"/>
<sequence>MKYLLLLLPLGLAACGKTVRSVQQMQSSAQWTELQTLTTATTLDTLVEIAGDSLTSTIDLQCNTCKDSIVQREVYGNGLRVKAVFNTRTQQLQAKIYAEPRRVPVTISRKTINTSKRAATAQQQQTLTHTRKTAHIPWWWYVVALVAILLIIINKFSKR</sequence>
<accession>A0A1M6YB81</accession>
<proteinExistence type="predicted"/>
<evidence type="ECO:0008006" key="4">
    <source>
        <dbReference type="Google" id="ProtNLM"/>
    </source>
</evidence>
<keyword evidence="1" id="KW-0812">Transmembrane</keyword>
<dbReference type="PROSITE" id="PS51257">
    <property type="entry name" value="PROKAR_LIPOPROTEIN"/>
    <property type="match status" value="1"/>
</dbReference>
<keyword evidence="1" id="KW-0472">Membrane</keyword>
<keyword evidence="1" id="KW-1133">Transmembrane helix</keyword>
<dbReference type="RefSeq" id="WP_073078892.1">
    <property type="nucleotide sequence ID" value="NZ_FRBL01000002.1"/>
</dbReference>
<dbReference type="Proteomes" id="UP000184420">
    <property type="component" value="Unassembled WGS sequence"/>
</dbReference>
<dbReference type="EMBL" id="FRBL01000002">
    <property type="protein sequence ID" value="SHL15189.1"/>
    <property type="molecule type" value="Genomic_DNA"/>
</dbReference>
<keyword evidence="3" id="KW-1185">Reference proteome</keyword>
<dbReference type="STRING" id="1419482.SAMN05444266_102225"/>